<keyword evidence="12" id="KW-0418">Kinase</keyword>
<keyword evidence="22" id="KW-1185">Reference proteome</keyword>
<dbReference type="PROSITE" id="PS50011">
    <property type="entry name" value="PROTEIN_KINASE_DOM"/>
    <property type="match status" value="2"/>
</dbReference>
<evidence type="ECO:0000256" key="10">
    <source>
        <dbReference type="ARBA" id="ARBA00022737"/>
    </source>
</evidence>
<comment type="catalytic activity">
    <reaction evidence="18">
        <text>L-threonyl-[protein] + ATP = O-phospho-L-threonyl-[protein] + ADP + H(+)</text>
        <dbReference type="Rhea" id="RHEA:46608"/>
        <dbReference type="Rhea" id="RHEA-COMP:11060"/>
        <dbReference type="Rhea" id="RHEA-COMP:11605"/>
        <dbReference type="ChEBI" id="CHEBI:15378"/>
        <dbReference type="ChEBI" id="CHEBI:30013"/>
        <dbReference type="ChEBI" id="CHEBI:30616"/>
        <dbReference type="ChEBI" id="CHEBI:61977"/>
        <dbReference type="ChEBI" id="CHEBI:456216"/>
        <dbReference type="EC" id="2.7.11.1"/>
    </reaction>
</comment>
<evidence type="ECO:0000256" key="13">
    <source>
        <dbReference type="ARBA" id="ARBA00022840"/>
    </source>
</evidence>
<evidence type="ECO:0000259" key="20">
    <source>
        <dbReference type="PROSITE" id="PS50011"/>
    </source>
</evidence>
<dbReference type="InterPro" id="IPR045274">
    <property type="entry name" value="WAK-like"/>
</dbReference>
<dbReference type="EMBL" id="CM004396">
    <property type="protein sequence ID" value="OAY38365.1"/>
    <property type="molecule type" value="Genomic_DNA"/>
</dbReference>
<accession>A0A251JWU4</accession>
<comment type="subcellular location">
    <subcellularLocation>
        <location evidence="1">Cell membrane</location>
        <topology evidence="1">Single-pass membrane protein</topology>
    </subcellularLocation>
</comment>
<dbReference type="Gene3D" id="1.10.510.10">
    <property type="entry name" value="Transferase(Phosphotransferase) domain 1"/>
    <property type="match status" value="2"/>
</dbReference>
<dbReference type="OMA" id="CRMEKSF"/>
<dbReference type="GO" id="GO:0007166">
    <property type="term" value="P:cell surface receptor signaling pathway"/>
    <property type="evidence" value="ECO:0000318"/>
    <property type="project" value="GO_Central"/>
</dbReference>
<dbReference type="Pfam" id="PF00069">
    <property type="entry name" value="Pkinase"/>
    <property type="match status" value="1"/>
</dbReference>
<dbReference type="Proteomes" id="UP000091857">
    <property type="component" value="Chromosome 10"/>
</dbReference>
<dbReference type="Gramene" id="Manes.10G008600.9.v8.1">
    <property type="protein sequence ID" value="Manes.10G008600.9.v8.1.CDS"/>
    <property type="gene ID" value="Manes.10G008600.v8.1"/>
</dbReference>
<dbReference type="OrthoDB" id="75710at2759"/>
<evidence type="ECO:0000256" key="17">
    <source>
        <dbReference type="ARBA" id="ARBA00023180"/>
    </source>
</evidence>
<dbReference type="InterPro" id="IPR011009">
    <property type="entry name" value="Kinase-like_dom_sf"/>
</dbReference>
<evidence type="ECO:0000256" key="14">
    <source>
        <dbReference type="ARBA" id="ARBA00022989"/>
    </source>
</evidence>
<dbReference type="Gramene" id="Manes.10G008600.10.v8.1">
    <property type="protein sequence ID" value="Manes.10G008600.10.v8.1.CDS"/>
    <property type="gene ID" value="Manes.10G008600.v8.1"/>
</dbReference>
<evidence type="ECO:0000256" key="19">
    <source>
        <dbReference type="ARBA" id="ARBA00048679"/>
    </source>
</evidence>
<keyword evidence="7" id="KW-0808">Transferase</keyword>
<keyword evidence="17" id="KW-0325">Glycoprotein</keyword>
<dbReference type="EC" id="2.7.11.1" evidence="2"/>
<keyword evidence="8" id="KW-0812">Transmembrane</keyword>
<keyword evidence="10" id="KW-0677">Repeat</keyword>
<dbReference type="PANTHER" id="PTHR27005">
    <property type="entry name" value="WALL-ASSOCIATED RECEPTOR KINASE-LIKE 21"/>
    <property type="match status" value="1"/>
</dbReference>
<evidence type="ECO:0000256" key="7">
    <source>
        <dbReference type="ARBA" id="ARBA00022679"/>
    </source>
</evidence>
<keyword evidence="16" id="KW-0675">Receptor</keyword>
<evidence type="ECO:0000256" key="8">
    <source>
        <dbReference type="ARBA" id="ARBA00022692"/>
    </source>
</evidence>
<dbReference type="SUPFAM" id="SSF56112">
    <property type="entry name" value="Protein kinase-like (PK-like)"/>
    <property type="match status" value="2"/>
</dbReference>
<evidence type="ECO:0000256" key="12">
    <source>
        <dbReference type="ARBA" id="ARBA00022777"/>
    </source>
</evidence>
<evidence type="ECO:0000256" key="3">
    <source>
        <dbReference type="ARBA" id="ARBA00022475"/>
    </source>
</evidence>
<evidence type="ECO:0000256" key="2">
    <source>
        <dbReference type="ARBA" id="ARBA00012513"/>
    </source>
</evidence>
<protein>
    <recommendedName>
        <fullName evidence="2">non-specific serine/threonine protein kinase</fullName>
        <ecNumber evidence="2">2.7.11.1</ecNumber>
    </recommendedName>
</protein>
<evidence type="ECO:0000256" key="9">
    <source>
        <dbReference type="ARBA" id="ARBA00022729"/>
    </source>
</evidence>
<evidence type="ECO:0000256" key="6">
    <source>
        <dbReference type="ARBA" id="ARBA00022614"/>
    </source>
</evidence>
<dbReference type="Gramene" id="Manes.10G008600.12.v8.1">
    <property type="protein sequence ID" value="Manes.10G008600.12.v8.1.CDS"/>
    <property type="gene ID" value="Manes.10G008600.v8.1"/>
</dbReference>
<keyword evidence="11" id="KW-0547">Nucleotide-binding</keyword>
<evidence type="ECO:0000313" key="21">
    <source>
        <dbReference type="EMBL" id="OAY38365.1"/>
    </source>
</evidence>
<evidence type="ECO:0000313" key="22">
    <source>
        <dbReference type="Proteomes" id="UP000091857"/>
    </source>
</evidence>
<keyword evidence="3" id="KW-1003">Cell membrane</keyword>
<feature type="domain" description="Protein kinase" evidence="20">
    <location>
        <begin position="55"/>
        <end position="341"/>
    </location>
</feature>
<dbReference type="Gramene" id="Manes.10G008600.11.v8.1">
    <property type="protein sequence ID" value="Manes.10G008600.11.v8.1.CDS"/>
    <property type="gene ID" value="Manes.10G008600.v8.1"/>
</dbReference>
<dbReference type="GO" id="GO:0005886">
    <property type="term" value="C:plasma membrane"/>
    <property type="evidence" value="ECO:0000318"/>
    <property type="project" value="GO_Central"/>
</dbReference>
<dbReference type="GO" id="GO:0006952">
    <property type="term" value="P:defense response"/>
    <property type="evidence" value="ECO:0000318"/>
    <property type="project" value="GO_Central"/>
</dbReference>
<evidence type="ECO:0000256" key="15">
    <source>
        <dbReference type="ARBA" id="ARBA00023136"/>
    </source>
</evidence>
<dbReference type="Gene3D" id="3.30.200.20">
    <property type="entry name" value="Phosphorylase Kinase, domain 1"/>
    <property type="match status" value="2"/>
</dbReference>
<keyword evidence="9" id="KW-0732">Signal</keyword>
<keyword evidence="14" id="KW-1133">Transmembrane helix</keyword>
<feature type="domain" description="Protein kinase" evidence="20">
    <location>
        <begin position="385"/>
        <end position="645"/>
    </location>
</feature>
<keyword evidence="6" id="KW-0433">Leucine-rich repeat</keyword>
<organism evidence="21 22">
    <name type="scientific">Manihot esculenta</name>
    <name type="common">Cassava</name>
    <name type="synonym">Jatropha manihot</name>
    <dbReference type="NCBI Taxonomy" id="3983"/>
    <lineage>
        <taxon>Eukaryota</taxon>
        <taxon>Viridiplantae</taxon>
        <taxon>Streptophyta</taxon>
        <taxon>Embryophyta</taxon>
        <taxon>Tracheophyta</taxon>
        <taxon>Spermatophyta</taxon>
        <taxon>Magnoliopsida</taxon>
        <taxon>eudicotyledons</taxon>
        <taxon>Gunneridae</taxon>
        <taxon>Pentapetalae</taxon>
        <taxon>rosids</taxon>
        <taxon>fabids</taxon>
        <taxon>Malpighiales</taxon>
        <taxon>Euphorbiaceae</taxon>
        <taxon>Crotonoideae</taxon>
        <taxon>Manihoteae</taxon>
        <taxon>Manihot</taxon>
    </lineage>
</organism>
<keyword evidence="4" id="KW-0723">Serine/threonine-protein kinase</keyword>
<dbReference type="AlphaFoldDB" id="A0A251JWU4"/>
<sequence length="645" mass="74154">MSWWRRSSGEATERERSFVVNGGLLQEKLIALNDGRYNPFRSFSIEELRTATNNYDRSRMFRSDGFGNWYKGCIENRVVSVYRRRSGHYGGIDEVVNDIAVAAQVGDHKNVLKLIGCCLESPVPISVYEYLENAKISDQIAISGEKTGHLHVTWKSRLKIAREIAYAVAYLHTAFPRPIVHRHIHPSSIFLDEHNNAKLFDFSLSISIHENETLMTERISGTFGYMSPEYEMHGEVTEKIDVYSFGALLLLFLTGRHPRELINVEIYPDPQIKSFVKHYAVCHSMDEIMDHRFLAEEGGINERQQGKTVMELVLKCLETAKEQRPTMVEVTKQLIQIERALTTVGEEDMSGKMFMEEFIASCDPHLRVSLISFSAEEIRKATDDYNPTHILGCNKLGIWYKGHMGNLIISVCKICKVNWHEHVKNEFRIAIQLSARKHVLKLLGYCLETQVPTLAYESAEALPQYFHTEQSMPLRRSLRIARKIAKEVAYLHTAFPLPLIHGNIAFANVFLDKNEVPKLCNFSQSISIHQGETLTVDLVDATNRYMPPEYLKGGVLTEKVDVYSFGMLLVQILVERTWPYYYHYDNSIANINEHEVLDYVMKYRRGEDLGEQKLEAVVKLAYRCKAVEKDERPTMTEVARELKQL</sequence>
<dbReference type="GO" id="GO:0005524">
    <property type="term" value="F:ATP binding"/>
    <property type="evidence" value="ECO:0007669"/>
    <property type="project" value="UniProtKB-KW"/>
</dbReference>
<evidence type="ECO:0000256" key="1">
    <source>
        <dbReference type="ARBA" id="ARBA00004162"/>
    </source>
</evidence>
<evidence type="ECO:0000256" key="16">
    <source>
        <dbReference type="ARBA" id="ARBA00023170"/>
    </source>
</evidence>
<dbReference type="EMBL" id="CM004396">
    <property type="protein sequence ID" value="OAY38366.1"/>
    <property type="molecule type" value="Genomic_DNA"/>
</dbReference>
<keyword evidence="13" id="KW-0067">ATP-binding</keyword>
<keyword evidence="15" id="KW-0472">Membrane</keyword>
<dbReference type="Pfam" id="PF07714">
    <property type="entry name" value="PK_Tyr_Ser-Thr"/>
    <property type="match status" value="1"/>
</dbReference>
<evidence type="ECO:0000256" key="11">
    <source>
        <dbReference type="ARBA" id="ARBA00022741"/>
    </source>
</evidence>
<name>A0A251JWU4_MANES</name>
<dbReference type="InterPro" id="IPR001245">
    <property type="entry name" value="Ser-Thr/Tyr_kinase_cat_dom"/>
</dbReference>
<reference evidence="21 22" key="1">
    <citation type="submission" date="2016-02" db="EMBL/GenBank/DDBJ databases">
        <title>WGS assembly of Manihot esculenta.</title>
        <authorList>
            <person name="Bredeson J.V."/>
            <person name="Prochnik S.E."/>
            <person name="Lyons J.B."/>
            <person name="Schmutz J."/>
            <person name="Grimwood J."/>
            <person name="Vrebalov J."/>
            <person name="Bart R.S."/>
            <person name="Amuge T."/>
            <person name="Ferguson M.E."/>
            <person name="Green R."/>
            <person name="Putnam N."/>
            <person name="Stites J."/>
            <person name="Rounsley S."/>
            <person name="Rokhsar D.S."/>
        </authorList>
    </citation>
    <scope>NUCLEOTIDE SEQUENCE [LARGE SCALE GENOMIC DNA]</scope>
    <source>
        <strain evidence="22">cv. AM560-2</strain>
        <tissue evidence="21">Leaf</tissue>
    </source>
</reference>
<gene>
    <name evidence="21" type="ORF">MANES_10G008600</name>
</gene>
<proteinExistence type="predicted"/>
<evidence type="ECO:0000256" key="4">
    <source>
        <dbReference type="ARBA" id="ARBA00022527"/>
    </source>
</evidence>
<keyword evidence="5" id="KW-0597">Phosphoprotein</keyword>
<evidence type="ECO:0000256" key="5">
    <source>
        <dbReference type="ARBA" id="ARBA00022553"/>
    </source>
</evidence>
<dbReference type="EMBL" id="CM004396">
    <property type="protein sequence ID" value="OAY38364.1"/>
    <property type="molecule type" value="Genomic_DNA"/>
</dbReference>
<comment type="catalytic activity">
    <reaction evidence="19">
        <text>L-seryl-[protein] + ATP = O-phospho-L-seryl-[protein] + ADP + H(+)</text>
        <dbReference type="Rhea" id="RHEA:17989"/>
        <dbReference type="Rhea" id="RHEA-COMP:9863"/>
        <dbReference type="Rhea" id="RHEA-COMP:11604"/>
        <dbReference type="ChEBI" id="CHEBI:15378"/>
        <dbReference type="ChEBI" id="CHEBI:29999"/>
        <dbReference type="ChEBI" id="CHEBI:30616"/>
        <dbReference type="ChEBI" id="CHEBI:83421"/>
        <dbReference type="ChEBI" id="CHEBI:456216"/>
        <dbReference type="EC" id="2.7.11.1"/>
    </reaction>
</comment>
<dbReference type="FunFam" id="1.10.510.10:FF:000358">
    <property type="entry name" value="Putative leucine-rich repeat receptor-like serine/threonine-protein kinase"/>
    <property type="match status" value="1"/>
</dbReference>
<dbReference type="InterPro" id="IPR000719">
    <property type="entry name" value="Prot_kinase_dom"/>
</dbReference>
<dbReference type="PANTHER" id="PTHR27005:SF466">
    <property type="entry name" value="NON-FUNCTIONAL PSEUDOKINASE ZED1-LIKE"/>
    <property type="match status" value="1"/>
</dbReference>
<evidence type="ECO:0000256" key="18">
    <source>
        <dbReference type="ARBA" id="ARBA00047899"/>
    </source>
</evidence>
<dbReference type="GO" id="GO:0004674">
    <property type="term" value="F:protein serine/threonine kinase activity"/>
    <property type="evidence" value="ECO:0007669"/>
    <property type="project" value="UniProtKB-KW"/>
</dbReference>